<proteinExistence type="predicted"/>
<sequence>MTNEKPDKHKLAQEIEDDVVEILNPERTRLTQLEKNTYLLNTAANLKPRPRITPVAIPNKMNLQQQKQIATQNMVDNVNALQRSYEEDKSSGDIDMTPAQFKFSNPQQNNNHFTGDFEQMQNFKQQFQQNYQKAKQDIQSIKRLIDDRQASE</sequence>
<evidence type="ECO:0000313" key="2">
    <source>
        <dbReference type="EMBL" id="BBM87132.1"/>
    </source>
</evidence>
<keyword evidence="1" id="KW-0175">Coiled coil</keyword>
<keyword evidence="3" id="KW-1185">Reference proteome</keyword>
<organism evidence="2 3">
    <name type="scientific">Uabimicrobium amorphum</name>
    <dbReference type="NCBI Taxonomy" id="2596890"/>
    <lineage>
        <taxon>Bacteria</taxon>
        <taxon>Pseudomonadati</taxon>
        <taxon>Planctomycetota</taxon>
        <taxon>Candidatus Uabimicrobiia</taxon>
        <taxon>Candidatus Uabimicrobiales</taxon>
        <taxon>Candidatus Uabimicrobiaceae</taxon>
        <taxon>Candidatus Uabimicrobium</taxon>
    </lineage>
</organism>
<feature type="coiled-coil region" evidence="1">
    <location>
        <begin position="117"/>
        <end position="144"/>
    </location>
</feature>
<dbReference type="Proteomes" id="UP000326354">
    <property type="component" value="Chromosome"/>
</dbReference>
<name>A0A5S9F7D0_UABAM</name>
<gene>
    <name evidence="2" type="ORF">UABAM_05535</name>
</gene>
<dbReference type="EMBL" id="AP019860">
    <property type="protein sequence ID" value="BBM87132.1"/>
    <property type="molecule type" value="Genomic_DNA"/>
</dbReference>
<protein>
    <submittedName>
        <fullName evidence="2">Uncharacterized protein</fullName>
    </submittedName>
</protein>
<reference evidence="2 3" key="1">
    <citation type="submission" date="2019-08" db="EMBL/GenBank/DDBJ databases">
        <title>Complete genome sequence of Candidatus Uab amorphum.</title>
        <authorList>
            <person name="Shiratori T."/>
            <person name="Suzuki S."/>
            <person name="Kakizawa Y."/>
            <person name="Ishida K."/>
        </authorList>
    </citation>
    <scope>NUCLEOTIDE SEQUENCE [LARGE SCALE GENOMIC DNA]</scope>
    <source>
        <strain evidence="2 3">SRT547</strain>
    </source>
</reference>
<evidence type="ECO:0000256" key="1">
    <source>
        <dbReference type="SAM" id="Coils"/>
    </source>
</evidence>
<dbReference type="RefSeq" id="WP_151971160.1">
    <property type="nucleotide sequence ID" value="NZ_AP019860.1"/>
</dbReference>
<dbReference type="KEGG" id="uam:UABAM_05535"/>
<accession>A0A5S9F7D0</accession>
<evidence type="ECO:0000313" key="3">
    <source>
        <dbReference type="Proteomes" id="UP000326354"/>
    </source>
</evidence>
<dbReference type="AlphaFoldDB" id="A0A5S9F7D0"/>